<keyword evidence="2" id="KW-0808">Transferase</keyword>
<dbReference type="SUPFAM" id="SSF56112">
    <property type="entry name" value="Protein kinase-like (PK-like)"/>
    <property type="match status" value="1"/>
</dbReference>
<name>A0A940PUX1_9MICO</name>
<comment type="caution">
    <text evidence="2">The sequence shown here is derived from an EMBL/GenBank/DDBJ whole genome shotgun (WGS) entry which is preliminary data.</text>
</comment>
<dbReference type="InterPro" id="IPR002575">
    <property type="entry name" value="Aminoglycoside_PTrfase"/>
</dbReference>
<dbReference type="PANTHER" id="PTHR21310">
    <property type="entry name" value="AMINOGLYCOSIDE PHOSPHOTRANSFERASE-RELATED-RELATED"/>
    <property type="match status" value="1"/>
</dbReference>
<reference evidence="2" key="1">
    <citation type="submission" date="2021-02" db="EMBL/GenBank/DDBJ databases">
        <title>Sequencing the genomes of 1000 actinobacteria strains.</title>
        <authorList>
            <person name="Klenk H.-P."/>
        </authorList>
    </citation>
    <scope>NUCLEOTIDE SEQUENCE</scope>
    <source>
        <strain evidence="2">DSM 22850</strain>
    </source>
</reference>
<keyword evidence="3" id="KW-1185">Reference proteome</keyword>
<evidence type="ECO:0000259" key="1">
    <source>
        <dbReference type="Pfam" id="PF01636"/>
    </source>
</evidence>
<feature type="domain" description="Aminoglycoside phosphotransferase" evidence="1">
    <location>
        <begin position="22"/>
        <end position="244"/>
    </location>
</feature>
<keyword evidence="2" id="KW-0418">Kinase</keyword>
<dbReference type="Gene3D" id="3.90.1200.10">
    <property type="match status" value="1"/>
</dbReference>
<accession>A0A940PUX1</accession>
<dbReference type="InterPro" id="IPR011009">
    <property type="entry name" value="Kinase-like_dom_sf"/>
</dbReference>
<dbReference type="Pfam" id="PF01636">
    <property type="entry name" value="APH"/>
    <property type="match status" value="1"/>
</dbReference>
<evidence type="ECO:0000313" key="3">
    <source>
        <dbReference type="Proteomes" id="UP000675163"/>
    </source>
</evidence>
<gene>
    <name evidence="2" type="ORF">JOF28_002515</name>
</gene>
<sequence length="351" mass="38210">MIDWLDQAGVGAGPITQVVTLTGGTQNVLVKFTRDGHDYVLRRPPTNKRRNSDEAMRREARVLAALTGSTVPHPQLRASEEDESRFGDACFVMDAIDGFTATEEVPAHIVASREAQRRMGFDAVDALLGIQGIDPHTVGLPVRDHWIDSQVDRWASLYASHATHVGWSTDQLEGVDHVAEWLRSNTPETSRTGLVHGDFHFGNILFSRENGGLTAVIDWELASVGDPLLDLGHFLASYPVSNDPRTTGTAEPLTELPSRGELISRYIAHTGRNKTDVTWFRILACFRLAIIIEGSHARAIAGLVSAKTGERLHKAASYLMEQAVSLVLAEQTAGTVAQPITASTLPKGSHT</sequence>
<protein>
    <submittedName>
        <fullName evidence="2">Aminoglycoside phosphotransferase (APT) family kinase protein</fullName>
    </submittedName>
</protein>
<dbReference type="PANTHER" id="PTHR21310:SF40">
    <property type="entry name" value="AMINOGLYCOSIDE PHOSPHOTRANSFERASE DOMAIN-CONTAINING PROTEIN-RELATED"/>
    <property type="match status" value="1"/>
</dbReference>
<dbReference type="AlphaFoldDB" id="A0A940PUX1"/>
<dbReference type="EMBL" id="JAFIDA010000001">
    <property type="protein sequence ID" value="MBP1327283.1"/>
    <property type="molecule type" value="Genomic_DNA"/>
</dbReference>
<dbReference type="CDD" id="cd05154">
    <property type="entry name" value="ACAD10_11_N-like"/>
    <property type="match status" value="1"/>
</dbReference>
<dbReference type="InterPro" id="IPR041726">
    <property type="entry name" value="ACAD10_11_N"/>
</dbReference>
<dbReference type="GO" id="GO:0016301">
    <property type="term" value="F:kinase activity"/>
    <property type="evidence" value="ECO:0007669"/>
    <property type="project" value="UniProtKB-KW"/>
</dbReference>
<organism evidence="2 3">
    <name type="scientific">Leucobacter exalbidus</name>
    <dbReference type="NCBI Taxonomy" id="662960"/>
    <lineage>
        <taxon>Bacteria</taxon>
        <taxon>Bacillati</taxon>
        <taxon>Actinomycetota</taxon>
        <taxon>Actinomycetes</taxon>
        <taxon>Micrococcales</taxon>
        <taxon>Microbacteriaceae</taxon>
        <taxon>Leucobacter</taxon>
    </lineage>
</organism>
<dbReference type="Gene3D" id="3.30.200.20">
    <property type="entry name" value="Phosphorylase Kinase, domain 1"/>
    <property type="match status" value="1"/>
</dbReference>
<proteinExistence type="predicted"/>
<dbReference type="InterPro" id="IPR051678">
    <property type="entry name" value="AGP_Transferase"/>
</dbReference>
<dbReference type="Proteomes" id="UP000675163">
    <property type="component" value="Unassembled WGS sequence"/>
</dbReference>
<evidence type="ECO:0000313" key="2">
    <source>
        <dbReference type="EMBL" id="MBP1327283.1"/>
    </source>
</evidence>